<keyword evidence="1" id="KW-0812">Transmembrane</keyword>
<gene>
    <name evidence="4" type="ORF">J6I44_06600</name>
</gene>
<keyword evidence="1" id="KW-1133">Transmembrane helix</keyword>
<protein>
    <submittedName>
        <fullName evidence="4">FecR domain-containing protein</fullName>
    </submittedName>
</protein>
<feature type="domain" description="FecR protein" evidence="2">
    <location>
        <begin position="137"/>
        <end position="233"/>
    </location>
</feature>
<comment type="caution">
    <text evidence="4">The sequence shown here is derived from an EMBL/GenBank/DDBJ whole genome shotgun (WGS) entry which is preliminary data.</text>
</comment>
<evidence type="ECO:0000259" key="3">
    <source>
        <dbReference type="Pfam" id="PF16344"/>
    </source>
</evidence>
<dbReference type="Gene3D" id="2.60.120.1440">
    <property type="match status" value="1"/>
</dbReference>
<evidence type="ECO:0000259" key="2">
    <source>
        <dbReference type="Pfam" id="PF04773"/>
    </source>
</evidence>
<evidence type="ECO:0000313" key="5">
    <source>
        <dbReference type="Proteomes" id="UP001207918"/>
    </source>
</evidence>
<organism evidence="4 5">
    <name type="scientific">Fodinibius salsisoli</name>
    <dbReference type="NCBI Taxonomy" id="2820877"/>
    <lineage>
        <taxon>Bacteria</taxon>
        <taxon>Pseudomonadati</taxon>
        <taxon>Balneolota</taxon>
        <taxon>Balneolia</taxon>
        <taxon>Balneolales</taxon>
        <taxon>Balneolaceae</taxon>
        <taxon>Fodinibius</taxon>
    </lineage>
</organism>
<dbReference type="InterPro" id="IPR006860">
    <property type="entry name" value="FecR"/>
</dbReference>
<evidence type="ECO:0000256" key="1">
    <source>
        <dbReference type="SAM" id="Phobius"/>
    </source>
</evidence>
<dbReference type="InterPro" id="IPR012373">
    <property type="entry name" value="Ferrdict_sens_TM"/>
</dbReference>
<evidence type="ECO:0000313" key="4">
    <source>
        <dbReference type="EMBL" id="MCW9706516.1"/>
    </source>
</evidence>
<dbReference type="PANTHER" id="PTHR30273:SF2">
    <property type="entry name" value="PROTEIN FECR"/>
    <property type="match status" value="1"/>
</dbReference>
<dbReference type="RefSeq" id="WP_265765225.1">
    <property type="nucleotide sequence ID" value="NZ_JAGGJA010000003.1"/>
</dbReference>
<dbReference type="EMBL" id="JAGGJA010000003">
    <property type="protein sequence ID" value="MCW9706516.1"/>
    <property type="molecule type" value="Genomic_DNA"/>
</dbReference>
<feature type="transmembrane region" description="Helical" evidence="1">
    <location>
        <begin position="100"/>
        <end position="121"/>
    </location>
</feature>
<name>A0ABT3PKP9_9BACT</name>
<proteinExistence type="predicted"/>
<dbReference type="Pfam" id="PF04773">
    <property type="entry name" value="FecR"/>
    <property type="match status" value="1"/>
</dbReference>
<dbReference type="Pfam" id="PF16344">
    <property type="entry name" value="FecR_C"/>
    <property type="match status" value="1"/>
</dbReference>
<reference evidence="4 5" key="1">
    <citation type="submission" date="2021-03" db="EMBL/GenBank/DDBJ databases">
        <title>Aliifodinibius sp. nov., a new bacterium isolated from saline soil.</title>
        <authorList>
            <person name="Galisteo C."/>
            <person name="De La Haba R."/>
            <person name="Sanchez-Porro C."/>
            <person name="Ventosa A."/>
        </authorList>
    </citation>
    <scope>NUCLEOTIDE SEQUENCE [LARGE SCALE GENOMIC DNA]</scope>
    <source>
        <strain evidence="4 5">1BSP15-2V2</strain>
    </source>
</reference>
<keyword evidence="5" id="KW-1185">Reference proteome</keyword>
<sequence>MKEADYGFNELVHNKSFQRWINGRANPKEKVYWDEWVADNPKNRSLAKRAHREIAGFTIKPGSNPDRYRAWEELQQRIEKAEGASSNKSYNFHPKNKLQWFFRAAAVFLVVAATGIAVNFLNSQESQEQAEQIVRNEIVTEYGEQKTIKLNDGSRIILNAHSNLVYTVDPADSNEVEVFLDGEAHFSVAKRENPGDAPFKVRTSAGYVKVMGTEFVVSTRNQGTQVVLEEGSVALAPMNRESRETVMKPGELAEFNADSKHIRSRLVNTEVYSSWTTYQLVFDKTPLADVVDRLENTFGIKVVVRQADLYERTISGAIDNSSLEVITSALSNTLDTPITVRDEAVYVGK</sequence>
<dbReference type="Proteomes" id="UP001207918">
    <property type="component" value="Unassembled WGS sequence"/>
</dbReference>
<accession>A0ABT3PKP9</accession>
<dbReference type="Gene3D" id="3.55.50.30">
    <property type="match status" value="1"/>
</dbReference>
<dbReference type="PIRSF" id="PIRSF018266">
    <property type="entry name" value="FecR"/>
    <property type="match status" value="1"/>
</dbReference>
<keyword evidence="1" id="KW-0472">Membrane</keyword>
<feature type="domain" description="Protein FecR C-terminal" evidence="3">
    <location>
        <begin position="280"/>
        <end position="346"/>
    </location>
</feature>
<dbReference type="PANTHER" id="PTHR30273">
    <property type="entry name" value="PERIPLASMIC SIGNAL SENSOR AND SIGMA FACTOR ACTIVATOR FECR-RELATED"/>
    <property type="match status" value="1"/>
</dbReference>
<dbReference type="InterPro" id="IPR032508">
    <property type="entry name" value="FecR_C"/>
</dbReference>